<name>A0A6J5L0I1_9CAUD</name>
<reference evidence="1" key="1">
    <citation type="submission" date="2020-04" db="EMBL/GenBank/DDBJ databases">
        <authorList>
            <person name="Chiriac C."/>
            <person name="Salcher M."/>
            <person name="Ghai R."/>
            <person name="Kavagutti S V."/>
        </authorList>
    </citation>
    <scope>NUCLEOTIDE SEQUENCE</scope>
</reference>
<evidence type="ECO:0000313" key="1">
    <source>
        <dbReference type="EMBL" id="CAB4126787.1"/>
    </source>
</evidence>
<dbReference type="EMBL" id="LR796206">
    <property type="protein sequence ID" value="CAB4126787.1"/>
    <property type="molecule type" value="Genomic_DNA"/>
</dbReference>
<organism evidence="1">
    <name type="scientific">uncultured Caudovirales phage</name>
    <dbReference type="NCBI Taxonomy" id="2100421"/>
    <lineage>
        <taxon>Viruses</taxon>
        <taxon>Duplodnaviria</taxon>
        <taxon>Heunggongvirae</taxon>
        <taxon>Uroviricota</taxon>
        <taxon>Caudoviricetes</taxon>
        <taxon>Peduoviridae</taxon>
        <taxon>Maltschvirus</taxon>
        <taxon>Maltschvirus maltsch</taxon>
    </lineage>
</organism>
<accession>A0A6J5L0I1</accession>
<sequence>MAIKHYQSIGELSRTEALPLQLARGLIGGHTSLNIAGYQASVGSSFIPIWENNTAYVYPTDGVKLLWSSSASDTNVLIRIAGLDVNYAQITEDLLLTNGATGVSTVKSYFRITNLSVLGSVNPIGIINLGNNAKTEQYAEIAINAGTSAMTVYTVPAGYTFYLAKVNVFTHVKNNQEATYRSYTINSSGIIRAVLQTPFDLTYVSEKTIPRPYLEKTDCQWQVACTVAAPVGMQIEGVLVKNDET</sequence>
<gene>
    <name evidence="1" type="ORF">UFOVP77_22</name>
</gene>
<proteinExistence type="predicted"/>
<protein>
    <submittedName>
        <fullName evidence="1">Uncharacterized protein</fullName>
    </submittedName>
</protein>